<accession>A0A9X0U2X5</accession>
<dbReference type="SUPFAM" id="SSF55895">
    <property type="entry name" value="Ribonuclease Rh-like"/>
    <property type="match status" value="1"/>
</dbReference>
<feature type="chain" id="PRO_5040951377" evidence="3">
    <location>
        <begin position="29"/>
        <end position="217"/>
    </location>
</feature>
<comment type="caution">
    <text evidence="4">The sequence shown here is derived from an EMBL/GenBank/DDBJ whole genome shotgun (WGS) entry which is preliminary data.</text>
</comment>
<dbReference type="PANTHER" id="PTHR11240">
    <property type="entry name" value="RIBONUCLEASE T2"/>
    <property type="match status" value="1"/>
</dbReference>
<dbReference type="PROSITE" id="PS00531">
    <property type="entry name" value="RNASE_T2_2"/>
    <property type="match status" value="1"/>
</dbReference>
<dbReference type="Pfam" id="PF00445">
    <property type="entry name" value="Ribonuclease_T2"/>
    <property type="match status" value="1"/>
</dbReference>
<gene>
    <name evidence="4" type="ORF">HDF14_000960</name>
</gene>
<dbReference type="InterPro" id="IPR018188">
    <property type="entry name" value="RNase_T2_His_AS_1"/>
</dbReference>
<dbReference type="RefSeq" id="WP_183973997.1">
    <property type="nucleotide sequence ID" value="NZ_JACHEB010000002.1"/>
</dbReference>
<evidence type="ECO:0000313" key="4">
    <source>
        <dbReference type="EMBL" id="MBB5327355.1"/>
    </source>
</evidence>
<organism evidence="4 5">
    <name type="scientific">Tunturiibacter gelidiferens</name>
    <dbReference type="NCBI Taxonomy" id="3069689"/>
    <lineage>
        <taxon>Bacteria</taxon>
        <taxon>Pseudomonadati</taxon>
        <taxon>Acidobacteriota</taxon>
        <taxon>Terriglobia</taxon>
        <taxon>Terriglobales</taxon>
        <taxon>Acidobacteriaceae</taxon>
        <taxon>Tunturiibacter</taxon>
    </lineage>
</organism>
<dbReference type="PANTHER" id="PTHR11240:SF22">
    <property type="entry name" value="RIBONUCLEASE T2"/>
    <property type="match status" value="1"/>
</dbReference>
<keyword evidence="3" id="KW-0732">Signal</keyword>
<dbReference type="EC" id="4.6.1.19" evidence="4"/>
<evidence type="ECO:0000256" key="1">
    <source>
        <dbReference type="ARBA" id="ARBA00007469"/>
    </source>
</evidence>
<dbReference type="InterPro" id="IPR033130">
    <property type="entry name" value="RNase_T2_His_AS_2"/>
</dbReference>
<keyword evidence="4" id="KW-0456">Lyase</keyword>
<dbReference type="PROSITE" id="PS51257">
    <property type="entry name" value="PROKAR_LIPOPROTEIN"/>
    <property type="match status" value="1"/>
</dbReference>
<feature type="signal peptide" evidence="3">
    <location>
        <begin position="1"/>
        <end position="28"/>
    </location>
</feature>
<evidence type="ECO:0000256" key="3">
    <source>
        <dbReference type="SAM" id="SignalP"/>
    </source>
</evidence>
<dbReference type="AlphaFoldDB" id="A0A9X0U2X5"/>
<dbReference type="GO" id="GO:0006401">
    <property type="term" value="P:RNA catabolic process"/>
    <property type="evidence" value="ECO:0007669"/>
    <property type="project" value="UniProtKB-ARBA"/>
</dbReference>
<dbReference type="InterPro" id="IPR036430">
    <property type="entry name" value="RNase_T2-like_sf"/>
</dbReference>
<dbReference type="EMBL" id="JACHEB010000002">
    <property type="protein sequence ID" value="MBB5327355.1"/>
    <property type="molecule type" value="Genomic_DNA"/>
</dbReference>
<protein>
    <submittedName>
        <fullName evidence="4">Ribonuclease T2</fullName>
        <ecNumber evidence="4">4.6.1.19</ecNumber>
    </submittedName>
</protein>
<keyword evidence="5" id="KW-1185">Reference proteome</keyword>
<dbReference type="PROSITE" id="PS00530">
    <property type="entry name" value="RNASE_T2_1"/>
    <property type="match status" value="1"/>
</dbReference>
<sequence length="217" mass="24107">MKTFSVRRFATVCLPLLALVVSCLRSSAQEKGEPGKFDFYLMNLAWGPEFCSVPGAGSECKAPRGFVLHGLWPQNYDGSYPVNCGERSGPVRPELNLDITPDLPLLDHEWKKHGTCTTMSPEEFFGLEHQAFHSVRIPRKLRDLKHEEPLRPKDILDLFAKANPPFPQGSVVVSCEKERLTAVEVCLAKDGLMPISCQGLRGCQAEALKIMPVATTR</sequence>
<dbReference type="GO" id="GO:0003723">
    <property type="term" value="F:RNA binding"/>
    <property type="evidence" value="ECO:0007669"/>
    <property type="project" value="InterPro"/>
</dbReference>
<reference evidence="4 5" key="1">
    <citation type="submission" date="2020-08" db="EMBL/GenBank/DDBJ databases">
        <title>Genomic Encyclopedia of Type Strains, Phase IV (KMG-V): Genome sequencing to study the core and pangenomes of soil and plant-associated prokaryotes.</title>
        <authorList>
            <person name="Whitman W."/>
        </authorList>
    </citation>
    <scope>NUCLEOTIDE SEQUENCE [LARGE SCALE GENOMIC DNA]</scope>
    <source>
        <strain evidence="4 5">X5P2</strain>
    </source>
</reference>
<evidence type="ECO:0000313" key="5">
    <source>
        <dbReference type="Proteomes" id="UP000535182"/>
    </source>
</evidence>
<proteinExistence type="inferred from homology"/>
<dbReference type="GO" id="GO:0033897">
    <property type="term" value="F:ribonuclease T2 activity"/>
    <property type="evidence" value="ECO:0007669"/>
    <property type="project" value="UniProtKB-EC"/>
</dbReference>
<dbReference type="Proteomes" id="UP000535182">
    <property type="component" value="Unassembled WGS sequence"/>
</dbReference>
<dbReference type="Gene3D" id="3.90.730.10">
    <property type="entry name" value="Ribonuclease T2-like"/>
    <property type="match status" value="1"/>
</dbReference>
<name>A0A9X0U2X5_9BACT</name>
<evidence type="ECO:0000256" key="2">
    <source>
        <dbReference type="RuleBase" id="RU004328"/>
    </source>
</evidence>
<dbReference type="InterPro" id="IPR001568">
    <property type="entry name" value="RNase_T2-like"/>
</dbReference>
<comment type="similarity">
    <text evidence="1 2">Belongs to the RNase T2 family.</text>
</comment>